<protein>
    <submittedName>
        <fullName evidence="6">NADP-dependent oxidoreductase domain-containing protein</fullName>
    </submittedName>
</protein>
<dbReference type="WBParaSite" id="ACRNAN_scaffold2351.g15261.t1">
    <property type="protein sequence ID" value="ACRNAN_scaffold2351.g15261.t1"/>
    <property type="gene ID" value="ACRNAN_scaffold2351.g15261"/>
</dbReference>
<dbReference type="InterPro" id="IPR023210">
    <property type="entry name" value="NADP_OxRdtase_dom"/>
</dbReference>
<dbReference type="SUPFAM" id="SSF51430">
    <property type="entry name" value="NAD(P)-linked oxidoreductase"/>
    <property type="match status" value="1"/>
</dbReference>
<evidence type="ECO:0000256" key="2">
    <source>
        <dbReference type="PIRSR" id="PIRSR000097-2"/>
    </source>
</evidence>
<evidence type="ECO:0000313" key="6">
    <source>
        <dbReference type="WBParaSite" id="ACRNAN_scaffold2351.g15261.t1"/>
    </source>
</evidence>
<dbReference type="PIRSF" id="PIRSF000097">
    <property type="entry name" value="AKR"/>
    <property type="match status" value="1"/>
</dbReference>
<dbReference type="InterPro" id="IPR018170">
    <property type="entry name" value="Aldo/ket_reductase_CS"/>
</dbReference>
<evidence type="ECO:0000313" key="5">
    <source>
        <dbReference type="Proteomes" id="UP000887540"/>
    </source>
</evidence>
<sequence length="268" mass="31042">MSTKIPMIKFSNGVEFQLFGLGTWESFHSTDALTFKPALEAALDAGYRHFDTAQVYGNEHIIGEFLDEKITSGQIKRSDIFITTKLAPLFYHPGAAEQAIQKSLENLKTEYIDLFLIHMPFGFEVECHILLPQNELFVFAKKLGITFTSYATLGSPGRPNKDPNDPNPTEVPLVLELSKKYKKTPSQILLRQMIQRGIAVIPKSTNPDRLQQNINIFDFELCEEDMAKFNEIKTKKWLFKSFWEMLKVTLNIRLMDIKIWQWYKRRID</sequence>
<feature type="active site" description="Proton donor" evidence="1">
    <location>
        <position position="56"/>
    </location>
</feature>
<evidence type="ECO:0000256" key="3">
    <source>
        <dbReference type="PIRSR" id="PIRSR000097-3"/>
    </source>
</evidence>
<reference evidence="6" key="1">
    <citation type="submission" date="2022-11" db="UniProtKB">
        <authorList>
            <consortium name="WormBaseParasite"/>
        </authorList>
    </citation>
    <scope>IDENTIFICATION</scope>
</reference>
<dbReference type="Pfam" id="PF00248">
    <property type="entry name" value="Aldo_ket_red"/>
    <property type="match status" value="2"/>
</dbReference>
<dbReference type="InterPro" id="IPR020471">
    <property type="entry name" value="AKR"/>
</dbReference>
<feature type="site" description="Lowers pKa of active site Tyr" evidence="3">
    <location>
        <position position="85"/>
    </location>
</feature>
<dbReference type="PRINTS" id="PR00069">
    <property type="entry name" value="ALDKETRDTASE"/>
</dbReference>
<feature type="binding site" evidence="2">
    <location>
        <position position="118"/>
    </location>
    <ligand>
        <name>substrate</name>
    </ligand>
</feature>
<feature type="domain" description="NADP-dependent oxidoreductase" evidence="4">
    <location>
        <begin position="20"/>
        <end position="121"/>
    </location>
</feature>
<dbReference type="PROSITE" id="PS00798">
    <property type="entry name" value="ALDOKETO_REDUCTASE_1"/>
    <property type="match status" value="1"/>
</dbReference>
<proteinExistence type="predicted"/>
<keyword evidence="5" id="KW-1185">Reference proteome</keyword>
<dbReference type="PANTHER" id="PTHR11732">
    <property type="entry name" value="ALDO/KETO REDUCTASE"/>
    <property type="match status" value="1"/>
</dbReference>
<dbReference type="PROSITE" id="PS00063">
    <property type="entry name" value="ALDOKETO_REDUCTASE_3"/>
    <property type="match status" value="1"/>
</dbReference>
<accession>A0A914DFH2</accession>
<organism evidence="5 6">
    <name type="scientific">Acrobeloides nanus</name>
    <dbReference type="NCBI Taxonomy" id="290746"/>
    <lineage>
        <taxon>Eukaryota</taxon>
        <taxon>Metazoa</taxon>
        <taxon>Ecdysozoa</taxon>
        <taxon>Nematoda</taxon>
        <taxon>Chromadorea</taxon>
        <taxon>Rhabditida</taxon>
        <taxon>Tylenchina</taxon>
        <taxon>Cephalobomorpha</taxon>
        <taxon>Cephaloboidea</taxon>
        <taxon>Cephalobidae</taxon>
        <taxon>Acrobeloides</taxon>
    </lineage>
</organism>
<dbReference type="AlphaFoldDB" id="A0A914DFH2"/>
<dbReference type="GO" id="GO:0016491">
    <property type="term" value="F:oxidoreductase activity"/>
    <property type="evidence" value="ECO:0007669"/>
    <property type="project" value="InterPro"/>
</dbReference>
<dbReference type="InterPro" id="IPR036812">
    <property type="entry name" value="NAD(P)_OxRdtase_dom_sf"/>
</dbReference>
<name>A0A914DFH2_9BILA</name>
<evidence type="ECO:0000256" key="1">
    <source>
        <dbReference type="PIRSR" id="PIRSR000097-1"/>
    </source>
</evidence>
<evidence type="ECO:0000259" key="4">
    <source>
        <dbReference type="Pfam" id="PF00248"/>
    </source>
</evidence>
<feature type="domain" description="NADP-dependent oxidoreductase" evidence="4">
    <location>
        <begin position="124"/>
        <end position="232"/>
    </location>
</feature>
<dbReference type="Gene3D" id="3.20.20.100">
    <property type="entry name" value="NADP-dependent oxidoreductase domain"/>
    <property type="match status" value="2"/>
</dbReference>
<dbReference type="Proteomes" id="UP000887540">
    <property type="component" value="Unplaced"/>
</dbReference>